<keyword evidence="1" id="KW-0119">Carbohydrate metabolism</keyword>
<sequence>MRVLGLMSGTSVDAVDLVLAELEGRPPKLDWRVLRHKEAPFPAELRAQIIRTLKSQATTREVALLHHAMGRFYAEAAADFKGQVDLVASHGQTVWHEPPHATLQIGEPAHLAETLGVPVVSDFRPSDLALGGEGAPFVPYADLLLYGEKGVRRAIHNIGGISNLTYLPADLKPEKVMAFDTGPGNALLDEAAGRLGLNQDTGGKIAASGKVDSLLVERWLTHPYFDRKPPKSTGREIWNLETLDEDAALPPQNLLATLTEFTARSIAKAYQDFVLPLGLDEVWVAGGGAYNATLMQHLKRLLPVPMYTFEEKGFDSKHREALCFAVLGYLRFLERPNILKQTTGASRNAIAGKITLPSAGSI</sequence>
<dbReference type="Pfam" id="PF03702">
    <property type="entry name" value="AnmK"/>
    <property type="match status" value="1"/>
</dbReference>
<reference evidence="2" key="1">
    <citation type="journal article" date="2020" name="mSystems">
        <title>Genome- and Community-Level Interaction Insights into Carbon Utilization and Element Cycling Functions of Hydrothermarchaeota in Hydrothermal Sediment.</title>
        <authorList>
            <person name="Zhou Z."/>
            <person name="Liu Y."/>
            <person name="Xu W."/>
            <person name="Pan J."/>
            <person name="Luo Z.H."/>
            <person name="Li M."/>
        </authorList>
    </citation>
    <scope>NUCLEOTIDE SEQUENCE [LARGE SCALE GENOMIC DNA]</scope>
    <source>
        <strain evidence="2">SpSt-524</strain>
    </source>
</reference>
<dbReference type="EC" id="2.7.1.170" evidence="1"/>
<comment type="caution">
    <text evidence="2">The sequence shown here is derived from an EMBL/GenBank/DDBJ whole genome shotgun (WGS) entry which is preliminary data.</text>
</comment>
<dbReference type="GO" id="GO:0097175">
    <property type="term" value="P:1,6-anhydro-N-acetyl-beta-muramic acid catabolic process"/>
    <property type="evidence" value="ECO:0007669"/>
    <property type="project" value="UniProtKB-UniRule"/>
</dbReference>
<evidence type="ECO:0000256" key="1">
    <source>
        <dbReference type="HAMAP-Rule" id="MF_01270"/>
    </source>
</evidence>
<comment type="catalytic activity">
    <reaction evidence="1">
        <text>1,6-anhydro-N-acetyl-beta-muramate + ATP + H2O = N-acetyl-D-muramate 6-phosphate + ADP + H(+)</text>
        <dbReference type="Rhea" id="RHEA:24952"/>
        <dbReference type="ChEBI" id="CHEBI:15377"/>
        <dbReference type="ChEBI" id="CHEBI:15378"/>
        <dbReference type="ChEBI" id="CHEBI:30616"/>
        <dbReference type="ChEBI" id="CHEBI:58690"/>
        <dbReference type="ChEBI" id="CHEBI:58722"/>
        <dbReference type="ChEBI" id="CHEBI:456216"/>
        <dbReference type="EC" id="2.7.1.170"/>
    </reaction>
</comment>
<keyword evidence="1 2" id="KW-0808">Transferase</keyword>
<dbReference type="NCBIfam" id="NF007150">
    <property type="entry name" value="PRK09585.3-5"/>
    <property type="match status" value="1"/>
</dbReference>
<dbReference type="InterPro" id="IPR005338">
    <property type="entry name" value="Anhydro_N_Ac-Mur_kinase"/>
</dbReference>
<comment type="pathway">
    <text evidence="1">Amino-sugar metabolism; 1,6-anhydro-N-acetylmuramate degradation.</text>
</comment>
<dbReference type="UniPathway" id="UPA00544"/>
<name>A0A7C3DEQ7_MEIRU</name>
<dbReference type="GO" id="GO:0016773">
    <property type="term" value="F:phosphotransferase activity, alcohol group as acceptor"/>
    <property type="evidence" value="ECO:0007669"/>
    <property type="project" value="UniProtKB-UniRule"/>
</dbReference>
<accession>A0A7C3DEQ7</accession>
<protein>
    <recommendedName>
        <fullName evidence="1">Anhydro-N-acetylmuramic acid kinase</fullName>
        <ecNumber evidence="1">2.7.1.170</ecNumber>
    </recommendedName>
    <alternativeName>
        <fullName evidence="1">AnhMurNAc kinase</fullName>
    </alternativeName>
</protein>
<dbReference type="Gene3D" id="3.30.420.40">
    <property type="match status" value="2"/>
</dbReference>
<dbReference type="PANTHER" id="PTHR30605">
    <property type="entry name" value="ANHYDRO-N-ACETYLMURAMIC ACID KINASE"/>
    <property type="match status" value="1"/>
</dbReference>
<dbReference type="NCBIfam" id="NF007148">
    <property type="entry name" value="PRK09585.3-2"/>
    <property type="match status" value="1"/>
</dbReference>
<keyword evidence="1" id="KW-0067">ATP-binding</keyword>
<dbReference type="CDD" id="cd24050">
    <property type="entry name" value="ASKHA_NBD_ANMK"/>
    <property type="match status" value="1"/>
</dbReference>
<dbReference type="PANTHER" id="PTHR30605:SF0">
    <property type="entry name" value="ANHYDRO-N-ACETYLMURAMIC ACID KINASE"/>
    <property type="match status" value="1"/>
</dbReference>
<feature type="binding site" evidence="1">
    <location>
        <begin position="9"/>
        <end position="16"/>
    </location>
    <ligand>
        <name>ATP</name>
        <dbReference type="ChEBI" id="CHEBI:30616"/>
    </ligand>
</feature>
<proteinExistence type="inferred from homology"/>
<comment type="function">
    <text evidence="1">Catalyzes the specific phosphorylation of 1,6-anhydro-N-acetylmuramic acid (anhMurNAc) with the simultaneous cleavage of the 1,6-anhydro ring, generating MurNAc-6-P. Is required for the utilization of anhMurNAc either imported from the medium or derived from its own cell wall murein, and thus plays a role in cell wall recycling.</text>
</comment>
<dbReference type="SUPFAM" id="SSF53067">
    <property type="entry name" value="Actin-like ATPase domain"/>
    <property type="match status" value="1"/>
</dbReference>
<dbReference type="GO" id="GO:0016301">
    <property type="term" value="F:kinase activity"/>
    <property type="evidence" value="ECO:0007669"/>
    <property type="project" value="UniProtKB-KW"/>
</dbReference>
<keyword evidence="1" id="KW-0547">Nucleotide-binding</keyword>
<dbReference type="EMBL" id="DSWI01000009">
    <property type="protein sequence ID" value="HFG19689.1"/>
    <property type="molecule type" value="Genomic_DNA"/>
</dbReference>
<dbReference type="InterPro" id="IPR043129">
    <property type="entry name" value="ATPase_NBD"/>
</dbReference>
<keyword evidence="1 2" id="KW-0418">Kinase</keyword>
<dbReference type="UniPathway" id="UPA00343"/>
<dbReference type="AlphaFoldDB" id="A0A7C3DEQ7"/>
<comment type="pathway">
    <text evidence="1">Cell wall biogenesis; peptidoglycan recycling.</text>
</comment>
<dbReference type="RefSeq" id="WP_409658411.1">
    <property type="nucleotide sequence ID" value="NZ_JBKBUW010000062.1"/>
</dbReference>
<dbReference type="HAMAP" id="MF_01270">
    <property type="entry name" value="AnhMurNAc_kinase"/>
    <property type="match status" value="1"/>
</dbReference>
<dbReference type="GO" id="GO:0006040">
    <property type="term" value="P:amino sugar metabolic process"/>
    <property type="evidence" value="ECO:0007669"/>
    <property type="project" value="InterPro"/>
</dbReference>
<comment type="similarity">
    <text evidence="1">Belongs to the anhydro-N-acetylmuramic acid kinase family.</text>
</comment>
<dbReference type="GO" id="GO:0009254">
    <property type="term" value="P:peptidoglycan turnover"/>
    <property type="evidence" value="ECO:0007669"/>
    <property type="project" value="UniProtKB-UniRule"/>
</dbReference>
<evidence type="ECO:0000313" key="2">
    <source>
        <dbReference type="EMBL" id="HFG19689.1"/>
    </source>
</evidence>
<gene>
    <name evidence="1" type="primary">anmK</name>
    <name evidence="2" type="ORF">ENS82_03070</name>
</gene>
<organism evidence="2">
    <name type="scientific">Meiothermus ruber</name>
    <dbReference type="NCBI Taxonomy" id="277"/>
    <lineage>
        <taxon>Bacteria</taxon>
        <taxon>Thermotogati</taxon>
        <taxon>Deinococcota</taxon>
        <taxon>Deinococci</taxon>
        <taxon>Thermales</taxon>
        <taxon>Thermaceae</taxon>
        <taxon>Meiothermus</taxon>
    </lineage>
</organism>
<dbReference type="GO" id="GO:0005524">
    <property type="term" value="F:ATP binding"/>
    <property type="evidence" value="ECO:0007669"/>
    <property type="project" value="UniProtKB-UniRule"/>
</dbReference>